<dbReference type="PANTHER" id="PTHR24361:SF613">
    <property type="entry name" value="NUCLEAR RECEPTOR-BINDING PROTEIN-RELATED"/>
    <property type="match status" value="1"/>
</dbReference>
<gene>
    <name evidence="2" type="ORF">TPC1_16378</name>
</gene>
<feature type="non-terminal residue" evidence="2">
    <location>
        <position position="269"/>
    </location>
</feature>
<dbReference type="SMART" id="SM00220">
    <property type="entry name" value="S_TKc"/>
    <property type="match status" value="1"/>
</dbReference>
<dbReference type="Pfam" id="PF00069">
    <property type="entry name" value="Pkinase"/>
    <property type="match status" value="1"/>
</dbReference>
<dbReference type="PROSITE" id="PS50011">
    <property type="entry name" value="PROTEIN_KINASE_DOM"/>
    <property type="match status" value="1"/>
</dbReference>
<keyword evidence="2" id="KW-0418">Kinase</keyword>
<protein>
    <submittedName>
        <fullName evidence="2">Protein kinase domain-containing protein</fullName>
    </submittedName>
</protein>
<dbReference type="InterPro" id="IPR053235">
    <property type="entry name" value="Ser_Thr_kinase"/>
</dbReference>
<dbReference type="AlphaFoldDB" id="A0A146K7R9"/>
<feature type="domain" description="Protein kinase" evidence="1">
    <location>
        <begin position="1"/>
        <end position="228"/>
    </location>
</feature>
<dbReference type="Gene3D" id="1.10.510.10">
    <property type="entry name" value="Transferase(Phosphotransferase) domain 1"/>
    <property type="match status" value="1"/>
</dbReference>
<dbReference type="CDD" id="cd00180">
    <property type="entry name" value="PKc"/>
    <property type="match status" value="1"/>
</dbReference>
<dbReference type="EMBL" id="GDID01004741">
    <property type="protein sequence ID" value="JAP91865.1"/>
    <property type="molecule type" value="Transcribed_RNA"/>
</dbReference>
<proteinExistence type="predicted"/>
<dbReference type="InterPro" id="IPR008271">
    <property type="entry name" value="Ser/Thr_kinase_AS"/>
</dbReference>
<organism evidence="2">
    <name type="scientific">Trepomonas sp. PC1</name>
    <dbReference type="NCBI Taxonomy" id="1076344"/>
    <lineage>
        <taxon>Eukaryota</taxon>
        <taxon>Metamonada</taxon>
        <taxon>Diplomonadida</taxon>
        <taxon>Hexamitidae</taxon>
        <taxon>Hexamitinae</taxon>
        <taxon>Trepomonas</taxon>
    </lineage>
</organism>
<dbReference type="SUPFAM" id="SSF56112">
    <property type="entry name" value="Protein kinase-like (PK-like)"/>
    <property type="match status" value="1"/>
</dbReference>
<name>A0A146K7R9_9EUKA</name>
<dbReference type="InterPro" id="IPR011009">
    <property type="entry name" value="Kinase-like_dom_sf"/>
</dbReference>
<dbReference type="PANTHER" id="PTHR24361">
    <property type="entry name" value="MITOGEN-ACTIVATED KINASE KINASE KINASE"/>
    <property type="match status" value="1"/>
</dbReference>
<dbReference type="InterPro" id="IPR000719">
    <property type="entry name" value="Prot_kinase_dom"/>
</dbReference>
<feature type="non-terminal residue" evidence="2">
    <location>
        <position position="1"/>
    </location>
</feature>
<reference evidence="2" key="1">
    <citation type="submission" date="2015-07" db="EMBL/GenBank/DDBJ databases">
        <title>Adaptation to a free-living lifestyle via gene acquisitions in the diplomonad Trepomonas sp. PC1.</title>
        <authorList>
            <person name="Xu F."/>
            <person name="Jerlstrom-Hultqvist J."/>
            <person name="Kolisko M."/>
            <person name="Simpson A.G.B."/>
            <person name="Roger A.J."/>
            <person name="Svard S.G."/>
            <person name="Andersson J.O."/>
        </authorList>
    </citation>
    <scope>NUCLEOTIDE SEQUENCE</scope>
    <source>
        <strain evidence="2">PC1</strain>
    </source>
</reference>
<accession>A0A146K7R9</accession>
<dbReference type="GO" id="GO:0004674">
    <property type="term" value="F:protein serine/threonine kinase activity"/>
    <property type="evidence" value="ECO:0007669"/>
    <property type="project" value="TreeGrafter"/>
</dbReference>
<dbReference type="GO" id="GO:0005524">
    <property type="term" value="F:ATP binding"/>
    <property type="evidence" value="ECO:0007669"/>
    <property type="project" value="InterPro"/>
</dbReference>
<dbReference type="PROSITE" id="PS00108">
    <property type="entry name" value="PROTEIN_KINASE_ST"/>
    <property type="match status" value="1"/>
</dbReference>
<sequence>CRAYVYNDKISHQPFIVCKEVNLLAYNQCQREKIEQEAQFFESSDYSSEKLGFHVVQYVSSEYLKDKLYIYLEFCNGGTLCDRIVYKQPTNIWYIAIASMHALARLHYNCIIHRDVKPDNLMFHNGDLKLIDFGSIKLCQFTNANTDIGNEIFKAPEVGKTEYDSRVDIYSLGVVLFCLDQMEIVVNKVQINTEKIKDAQMKPIIQKMIQKNPDDRIDIKSFFELEIIKQKISDQWEKFNYKHIIEEMVTGDKYMEVPWFYKQLYREKV</sequence>
<keyword evidence="2" id="KW-0808">Transferase</keyword>
<evidence type="ECO:0000313" key="2">
    <source>
        <dbReference type="EMBL" id="JAP91865.1"/>
    </source>
</evidence>
<dbReference type="GO" id="GO:0005737">
    <property type="term" value="C:cytoplasm"/>
    <property type="evidence" value="ECO:0007669"/>
    <property type="project" value="TreeGrafter"/>
</dbReference>
<evidence type="ECO:0000259" key="1">
    <source>
        <dbReference type="PROSITE" id="PS50011"/>
    </source>
</evidence>